<dbReference type="Pfam" id="PF06580">
    <property type="entry name" value="His_kinase"/>
    <property type="match status" value="1"/>
</dbReference>
<dbReference type="PANTHER" id="PTHR34220:SF7">
    <property type="entry name" value="SENSOR HISTIDINE KINASE YPDA"/>
    <property type="match status" value="1"/>
</dbReference>
<accession>A0AAE9MKX8</accession>
<dbReference type="AlphaFoldDB" id="A0AAE9MKX8"/>
<feature type="domain" description="Signal transduction histidine kinase internal region" evidence="2">
    <location>
        <begin position="351"/>
        <end position="428"/>
    </location>
</feature>
<dbReference type="Proteomes" id="UP001056837">
    <property type="component" value="Chromosome"/>
</dbReference>
<dbReference type="RefSeq" id="WP_253680862.1">
    <property type="nucleotide sequence ID" value="NZ_CP050861.1"/>
</dbReference>
<sequence>MKFPLKKRKHQYYLLVSVSLIILFFIGYELITNKITSEAERLVEEATTQNVREKKGILQFDFNEFDKFISGAEKIIDNSTVLKREQLKNRLVFNSELAFSEEIIDASFIYFFKENEAVYTSFLGEKKLEKEILHGIRKLKKENQVFEVVSTQKDTTYYQKIIVRKQSDNTTIVYGYSINLLKYWNYFSQKYSVYGGYVIVTDKTGVCMLHPDTNYIGKYEKTFFNTISPQNIIKKTKSNELKNNGPIKVTVKSEYLNLEVVRYYDVLQVGNSELILITSFPLNISIRESVNDIKQYLLWMSLLALLTFMLILAFSRGQLRSQYLKTLQYEQERKRLAISNEQYQQKNARLQLSQLRKKLNPHFLFNTLNSLHVLIGVDKKMSQQFVLKLSEVYRYLLKEREANLATVKDELHFLEQYFFLQKIRFSNSINLSVVDNSGGKALSKKIPFLALETLVENAIKHNEITKKKPLFIKVLIEEDQIIVSNNYNPRKNKKEASYSVGLGYLSNFYAFYNVKSFKTEVFNEDFKCYMPLLSK</sequence>
<dbReference type="InterPro" id="IPR050640">
    <property type="entry name" value="Bact_2-comp_sensor_kinase"/>
</dbReference>
<dbReference type="GO" id="GO:0000155">
    <property type="term" value="F:phosphorelay sensor kinase activity"/>
    <property type="evidence" value="ECO:0007669"/>
    <property type="project" value="InterPro"/>
</dbReference>
<protein>
    <submittedName>
        <fullName evidence="3">Histidine kinase</fullName>
    </submittedName>
</protein>
<evidence type="ECO:0000313" key="4">
    <source>
        <dbReference type="Proteomes" id="UP001056837"/>
    </source>
</evidence>
<organism evidence="3 4">
    <name type="scientific">Tenacibaculum mesophilum</name>
    <dbReference type="NCBI Taxonomy" id="104268"/>
    <lineage>
        <taxon>Bacteria</taxon>
        <taxon>Pseudomonadati</taxon>
        <taxon>Bacteroidota</taxon>
        <taxon>Flavobacteriia</taxon>
        <taxon>Flavobacteriales</taxon>
        <taxon>Flavobacteriaceae</taxon>
        <taxon>Tenacibaculum</taxon>
    </lineage>
</organism>
<reference evidence="3" key="1">
    <citation type="submission" date="2020-04" db="EMBL/GenBank/DDBJ databases">
        <title>Tenacibaculum mesophilum bac2.</title>
        <authorList>
            <person name="Li M."/>
        </authorList>
    </citation>
    <scope>NUCLEOTIDE SEQUENCE</scope>
    <source>
        <strain evidence="3">Bac2</strain>
    </source>
</reference>
<evidence type="ECO:0000256" key="1">
    <source>
        <dbReference type="SAM" id="Phobius"/>
    </source>
</evidence>
<dbReference type="EMBL" id="CP050861">
    <property type="protein sequence ID" value="UTD15187.1"/>
    <property type="molecule type" value="Genomic_DNA"/>
</dbReference>
<feature type="transmembrane region" description="Helical" evidence="1">
    <location>
        <begin position="12"/>
        <end position="31"/>
    </location>
</feature>
<dbReference type="GO" id="GO:0016020">
    <property type="term" value="C:membrane"/>
    <property type="evidence" value="ECO:0007669"/>
    <property type="project" value="InterPro"/>
</dbReference>
<keyword evidence="1" id="KW-0812">Transmembrane</keyword>
<keyword evidence="1" id="KW-1133">Transmembrane helix</keyword>
<evidence type="ECO:0000313" key="3">
    <source>
        <dbReference type="EMBL" id="UTD15187.1"/>
    </source>
</evidence>
<gene>
    <name evidence="3" type="ORF">HER15_06810</name>
</gene>
<feature type="transmembrane region" description="Helical" evidence="1">
    <location>
        <begin position="296"/>
        <end position="315"/>
    </location>
</feature>
<keyword evidence="3" id="KW-0808">Transferase</keyword>
<evidence type="ECO:0000259" key="2">
    <source>
        <dbReference type="Pfam" id="PF06580"/>
    </source>
</evidence>
<dbReference type="Gene3D" id="3.30.450.20">
    <property type="entry name" value="PAS domain"/>
    <property type="match status" value="1"/>
</dbReference>
<dbReference type="InterPro" id="IPR010559">
    <property type="entry name" value="Sig_transdc_His_kin_internal"/>
</dbReference>
<keyword evidence="1" id="KW-0472">Membrane</keyword>
<name>A0AAE9MKX8_9FLAO</name>
<proteinExistence type="predicted"/>
<dbReference type="PANTHER" id="PTHR34220">
    <property type="entry name" value="SENSOR HISTIDINE KINASE YPDA"/>
    <property type="match status" value="1"/>
</dbReference>
<keyword evidence="3" id="KW-0418">Kinase</keyword>